<gene>
    <name evidence="11" type="primary">queD</name>
    <name evidence="11" type="ORF">FEMY_18040</name>
    <name evidence="12" type="ORF">JZL65_08120</name>
</gene>
<evidence type="ECO:0000313" key="13">
    <source>
        <dbReference type="Proteomes" id="UP000075653"/>
    </source>
</evidence>
<reference evidence="12" key="2">
    <citation type="submission" date="2021-02" db="EMBL/GenBank/DDBJ databases">
        <title>Comparative genomics of Ferrovum myxofaciens strains, predominant extremophile bacteria forming large biofilm stalactites in acid mine ecosystems.</title>
        <authorList>
            <person name="Burkartova K."/>
            <person name="Ridl J."/>
            <person name="Pajer P."/>
            <person name="Falteisek L."/>
        </authorList>
    </citation>
    <scope>NUCLEOTIDE SEQUENCE</scope>
    <source>
        <strain evidence="12">MI1III</strain>
    </source>
</reference>
<dbReference type="RefSeq" id="WP_051862670.1">
    <property type="nucleotide sequence ID" value="NZ_CP053675.1"/>
</dbReference>
<evidence type="ECO:0000256" key="4">
    <source>
        <dbReference type="ARBA" id="ARBA00012982"/>
    </source>
</evidence>
<comment type="pathway">
    <text evidence="2">Purine metabolism; 7-cyano-7-deazaguanine biosynthesis.</text>
</comment>
<accession>A0A149VWN9</accession>
<dbReference type="PANTHER" id="PTHR12589">
    <property type="entry name" value="PYRUVOYL TETRAHYDROBIOPTERIN SYNTHASE"/>
    <property type="match status" value="1"/>
</dbReference>
<dbReference type="GO" id="GO:0046872">
    <property type="term" value="F:metal ion binding"/>
    <property type="evidence" value="ECO:0007669"/>
    <property type="project" value="UniProtKB-KW"/>
</dbReference>
<evidence type="ECO:0000256" key="10">
    <source>
        <dbReference type="ARBA" id="ARBA00048807"/>
    </source>
</evidence>
<evidence type="ECO:0000313" key="11">
    <source>
        <dbReference type="EMBL" id="KXW57653.1"/>
    </source>
</evidence>
<evidence type="ECO:0000256" key="2">
    <source>
        <dbReference type="ARBA" id="ARBA00005061"/>
    </source>
</evidence>
<evidence type="ECO:0000256" key="3">
    <source>
        <dbReference type="ARBA" id="ARBA00008900"/>
    </source>
</evidence>
<evidence type="ECO:0000256" key="1">
    <source>
        <dbReference type="ARBA" id="ARBA00001947"/>
    </source>
</evidence>
<dbReference type="InterPro" id="IPR007115">
    <property type="entry name" value="6-PTP_synth/QueD"/>
</dbReference>
<evidence type="ECO:0000313" key="12">
    <source>
        <dbReference type="EMBL" id="QWY76477.1"/>
    </source>
</evidence>
<dbReference type="EMBL" id="LRRD01000044">
    <property type="protein sequence ID" value="KXW57653.1"/>
    <property type="molecule type" value="Genomic_DNA"/>
</dbReference>
<sequence length="346" mass="38974">MKAEATESAGARHDWQARGFEASRRVPGAADLRLQGRHGHSFRVEVCHPLQGESSGGLGDLLSNVVERLDYQDLDLLFSQRHDGEIWHWIEKQLDLAPGSHGCLASGPRQGVVRDTAGRLHGWMRDRFESAHFLPNVPAGHKCGRLHGHGFEAVLFFPWEEGQVMQLKTQWARLHAQLHGQCLNELRGLDIPTSEILASWIWSRLQAQGQVLTQVTVYETASSGSSFDGTRYRIWKEQSFDSALRSPEGGLWGHTYRLRLGLSAPLDEMMGWTQDFGEVKRLFDPLYRELDHQPLHDKVPAGTTLALLDWIVARTRPLLPALDRLDLYDTPGSGKVWTLPIHGPLR</sequence>
<comment type="catalytic activity">
    <reaction evidence="10">
        <text>7,8-dihydroneopterin 3'-triphosphate + H2O = 6-carboxy-5,6,7,8-tetrahydropterin + triphosphate + acetaldehyde + 2 H(+)</text>
        <dbReference type="Rhea" id="RHEA:27966"/>
        <dbReference type="ChEBI" id="CHEBI:15343"/>
        <dbReference type="ChEBI" id="CHEBI:15377"/>
        <dbReference type="ChEBI" id="CHEBI:15378"/>
        <dbReference type="ChEBI" id="CHEBI:18036"/>
        <dbReference type="ChEBI" id="CHEBI:58462"/>
        <dbReference type="ChEBI" id="CHEBI:61032"/>
        <dbReference type="EC" id="4.1.2.50"/>
    </reaction>
</comment>
<evidence type="ECO:0000256" key="9">
    <source>
        <dbReference type="ARBA" id="ARBA00031449"/>
    </source>
</evidence>
<keyword evidence="7" id="KW-0862">Zinc</keyword>
<dbReference type="InterPro" id="IPR038418">
    <property type="entry name" value="6-PTP_synth/QueD_sf"/>
</dbReference>
<keyword evidence="8 11" id="KW-0456">Lyase</keyword>
<dbReference type="PANTHER" id="PTHR12589:SF7">
    <property type="entry name" value="6-PYRUVOYL TETRAHYDROBIOPTERIN SYNTHASE"/>
    <property type="match status" value="1"/>
</dbReference>
<dbReference type="UniPathway" id="UPA00391"/>
<evidence type="ECO:0000256" key="5">
    <source>
        <dbReference type="ARBA" id="ARBA00018141"/>
    </source>
</evidence>
<dbReference type="Pfam" id="PF01242">
    <property type="entry name" value="PTPS"/>
    <property type="match status" value="2"/>
</dbReference>
<evidence type="ECO:0000256" key="6">
    <source>
        <dbReference type="ARBA" id="ARBA00022723"/>
    </source>
</evidence>
<reference evidence="11 13" key="1">
    <citation type="submission" date="2016-01" db="EMBL/GenBank/DDBJ databases">
        <title>Genome sequence of the acidophilic iron oxidising Ferrovum strain Z-31.</title>
        <authorList>
            <person name="Poehlein A."/>
            <person name="Ullrich S.R."/>
            <person name="Schloemann M."/>
            <person name="Muehling M."/>
            <person name="Daniel R."/>
        </authorList>
    </citation>
    <scope>NUCLEOTIDE SEQUENCE [LARGE SCALE GENOMIC DNA]</scope>
    <source>
        <strain evidence="11 13">Z-31</strain>
    </source>
</reference>
<evidence type="ECO:0000256" key="8">
    <source>
        <dbReference type="ARBA" id="ARBA00023239"/>
    </source>
</evidence>
<dbReference type="Proteomes" id="UP000075653">
    <property type="component" value="Unassembled WGS sequence"/>
</dbReference>
<dbReference type="EMBL" id="CP071137">
    <property type="protein sequence ID" value="QWY76477.1"/>
    <property type="molecule type" value="Genomic_DNA"/>
</dbReference>
<evidence type="ECO:0000256" key="7">
    <source>
        <dbReference type="ARBA" id="ARBA00022833"/>
    </source>
</evidence>
<dbReference type="GO" id="GO:0070497">
    <property type="term" value="F:6-carboxytetrahydropterin synthase activity"/>
    <property type="evidence" value="ECO:0007669"/>
    <property type="project" value="UniProtKB-EC"/>
</dbReference>
<dbReference type="EC" id="4.1.2.50" evidence="4"/>
<comment type="cofactor">
    <cofactor evidence="1">
        <name>Zn(2+)</name>
        <dbReference type="ChEBI" id="CHEBI:29105"/>
    </cofactor>
</comment>
<protein>
    <recommendedName>
        <fullName evidence="5">6-carboxy-5,6,7,8-tetrahydropterin synthase</fullName>
        <ecNumber evidence="4">4.1.2.50</ecNumber>
    </recommendedName>
    <alternativeName>
        <fullName evidence="9">Queuosine biosynthesis protein QueD</fullName>
    </alternativeName>
</protein>
<proteinExistence type="inferred from homology"/>
<organism evidence="11 13">
    <name type="scientific">Ferrovum myxofaciens</name>
    <dbReference type="NCBI Taxonomy" id="416213"/>
    <lineage>
        <taxon>Bacteria</taxon>
        <taxon>Pseudomonadati</taxon>
        <taxon>Pseudomonadota</taxon>
        <taxon>Betaproteobacteria</taxon>
        <taxon>Ferrovales</taxon>
        <taxon>Ferrovaceae</taxon>
        <taxon>Ferrovum</taxon>
    </lineage>
</organism>
<keyword evidence="13" id="KW-1185">Reference proteome</keyword>
<accession>A0A859A9B1</accession>
<dbReference type="SUPFAM" id="SSF55620">
    <property type="entry name" value="Tetrahydrobiopterin biosynthesis enzymes-like"/>
    <property type="match status" value="2"/>
</dbReference>
<keyword evidence="6" id="KW-0479">Metal-binding</keyword>
<dbReference type="Proteomes" id="UP000683551">
    <property type="component" value="Chromosome"/>
</dbReference>
<dbReference type="AlphaFoldDB" id="A0A859A9B1"/>
<dbReference type="OrthoDB" id="9804698at2"/>
<name>A0A859A9B1_9PROT</name>
<dbReference type="PATRIC" id="fig|1789004.3.peg.1845"/>
<dbReference type="Gene3D" id="3.30.479.10">
    <property type="entry name" value="6-pyruvoyl tetrahydropterin synthase/QueD"/>
    <property type="match status" value="2"/>
</dbReference>
<comment type="similarity">
    <text evidence="3">Belongs to the PTPS family. QueD subfamily.</text>
</comment>